<feature type="transmembrane region" description="Helical" evidence="1">
    <location>
        <begin position="225"/>
        <end position="244"/>
    </location>
</feature>
<proteinExistence type="predicted"/>
<dbReference type="PANTHER" id="PTHR30199:SF0">
    <property type="entry name" value="INNER MEMBRANE PROTEIN YDCO"/>
    <property type="match status" value="1"/>
</dbReference>
<dbReference type="Proteomes" id="UP000198982">
    <property type="component" value="Unassembled WGS sequence"/>
</dbReference>
<gene>
    <name evidence="2" type="ORF">SAMN05216178_6672</name>
</gene>
<feature type="transmembrane region" description="Helical" evidence="1">
    <location>
        <begin position="24"/>
        <end position="45"/>
    </location>
</feature>
<feature type="transmembrane region" description="Helical" evidence="1">
    <location>
        <begin position="380"/>
        <end position="397"/>
    </location>
</feature>
<keyword evidence="1" id="KW-0472">Membrane</keyword>
<dbReference type="Pfam" id="PF03594">
    <property type="entry name" value="BenE"/>
    <property type="match status" value="1"/>
</dbReference>
<name>A0A1H4ZHQ3_9PSED</name>
<feature type="transmembrane region" description="Helical" evidence="1">
    <location>
        <begin position="188"/>
        <end position="210"/>
    </location>
</feature>
<evidence type="ECO:0000256" key="1">
    <source>
        <dbReference type="SAM" id="Phobius"/>
    </source>
</evidence>
<feature type="transmembrane region" description="Helical" evidence="1">
    <location>
        <begin position="57"/>
        <end position="77"/>
    </location>
</feature>
<feature type="transmembrane region" description="Helical" evidence="1">
    <location>
        <begin position="304"/>
        <end position="321"/>
    </location>
</feature>
<accession>A0A1H4ZHQ3</accession>
<dbReference type="GO" id="GO:0005886">
    <property type="term" value="C:plasma membrane"/>
    <property type="evidence" value="ECO:0007669"/>
    <property type="project" value="TreeGrafter"/>
</dbReference>
<feature type="transmembrane region" description="Helical" evidence="1">
    <location>
        <begin position="84"/>
        <end position="104"/>
    </location>
</feature>
<keyword evidence="1" id="KW-1133">Transmembrane helix</keyword>
<dbReference type="RefSeq" id="WP_004574812.1">
    <property type="nucleotide sequence ID" value="NZ_FNTJ01000003.1"/>
</dbReference>
<dbReference type="GO" id="GO:0042925">
    <property type="term" value="F:benzoate transmembrane transporter activity"/>
    <property type="evidence" value="ECO:0007669"/>
    <property type="project" value="InterPro"/>
</dbReference>
<feature type="transmembrane region" description="Helical" evidence="1">
    <location>
        <begin position="138"/>
        <end position="156"/>
    </location>
</feature>
<dbReference type="SMR" id="A0A1H4ZHQ3"/>
<dbReference type="AlphaFoldDB" id="A0A1H4ZHQ3"/>
<dbReference type="EMBL" id="FNTJ01000003">
    <property type="protein sequence ID" value="SED29796.1"/>
    <property type="molecule type" value="Genomic_DNA"/>
</dbReference>
<dbReference type="PANTHER" id="PTHR30199">
    <property type="entry name" value="MFS FAMILY TRANSPORTER, PREDICTED SUBSTRATE BENZOATE"/>
    <property type="match status" value="1"/>
</dbReference>
<reference evidence="3" key="1">
    <citation type="submission" date="2016-10" db="EMBL/GenBank/DDBJ databases">
        <authorList>
            <person name="Varghese N."/>
            <person name="Submissions S."/>
        </authorList>
    </citation>
    <scope>NUCLEOTIDE SEQUENCE [LARGE SCALE GENOMIC DNA]</scope>
    <source>
        <strain evidence="3">DSM 9751</strain>
    </source>
</reference>
<feature type="transmembrane region" description="Helical" evidence="1">
    <location>
        <begin position="162"/>
        <end position="181"/>
    </location>
</feature>
<keyword evidence="3" id="KW-1185">Reference proteome</keyword>
<feature type="transmembrane region" description="Helical" evidence="1">
    <location>
        <begin position="327"/>
        <end position="348"/>
    </location>
</feature>
<protein>
    <submittedName>
        <fullName evidence="2">Benzoate membrane transport protein</fullName>
    </submittedName>
</protein>
<keyword evidence="1" id="KW-0812">Transmembrane</keyword>
<evidence type="ECO:0000313" key="3">
    <source>
        <dbReference type="Proteomes" id="UP000198982"/>
    </source>
</evidence>
<dbReference type="InterPro" id="IPR004711">
    <property type="entry name" value="Benzoate_Transporter"/>
</dbReference>
<feature type="transmembrane region" description="Helical" evidence="1">
    <location>
        <begin position="110"/>
        <end position="131"/>
    </location>
</feature>
<sequence length="416" mass="43446">MQTEERNTAGSAEEARSNRLDSHALSNGITAFLFGVTGPLAILIMVGRDGGLSDVDLASWIFGAYGLSGVLSLYFCWRYRQPLGMAWTIPGALLLPSALDHLSFAEVIGAYWVTALLITLLGWSGLINCVMRRIPIPIVMGMVAGVFLPLGVKVVTAFTSNALLATVSLGVFMLFSVLPALGSRLPPVLAALLAGGAVAWTTGGIAPLGVVPTLLARPIMYMPEFSLQALVEMVIPLMITVLGIQNAQGFAVLQQVDHPPPVKAVTVGSGLGSMLFAVVGSVPACLTGPTNAILVSSGAQHRQWIGGMVFAVLMIIFGLFAPVATAVALAVPLALIGLIGGLAMIRALQGAFQGAFCGECPLGALVAFVVSVAGVPILNIGAPFWGLVFAFIASWLLERDSLRRVMVPKETLKKTS</sequence>
<organism evidence="2 3">
    <name type="scientific">Pseudomonas saponiphila</name>
    <dbReference type="NCBI Taxonomy" id="556534"/>
    <lineage>
        <taxon>Bacteria</taxon>
        <taxon>Pseudomonadati</taxon>
        <taxon>Pseudomonadota</taxon>
        <taxon>Gammaproteobacteria</taxon>
        <taxon>Pseudomonadales</taxon>
        <taxon>Pseudomonadaceae</taxon>
        <taxon>Pseudomonas</taxon>
    </lineage>
</organism>
<evidence type="ECO:0000313" key="2">
    <source>
        <dbReference type="EMBL" id="SED29796.1"/>
    </source>
</evidence>